<gene>
    <name evidence="1" type="ORF">HGG82_04515</name>
</gene>
<reference evidence="1 2" key="1">
    <citation type="submission" date="2020-04" db="EMBL/GenBank/DDBJ databases">
        <title>Marinomonas sp. M1K-6 isolated from the deep seawater of the Mariana Trench.</title>
        <authorList>
            <person name="Li Y."/>
        </authorList>
    </citation>
    <scope>NUCLEOTIDE SEQUENCE [LARGE SCALE GENOMIC DNA]</scope>
    <source>
        <strain evidence="1 2">M1K-6</strain>
    </source>
</reference>
<accession>A0A847R3D2</accession>
<dbReference type="EMBL" id="JABAEK010000003">
    <property type="protein sequence ID" value="NLQ16883.1"/>
    <property type="molecule type" value="Genomic_DNA"/>
</dbReference>
<evidence type="ECO:0000313" key="1">
    <source>
        <dbReference type="EMBL" id="NLQ16883.1"/>
    </source>
</evidence>
<protein>
    <submittedName>
        <fullName evidence="1">DUF1127 domain-containing protein</fullName>
    </submittedName>
</protein>
<dbReference type="Proteomes" id="UP000586067">
    <property type="component" value="Unassembled WGS sequence"/>
</dbReference>
<name>A0A847R3D2_9GAMM</name>
<dbReference type="RefSeq" id="WP_168823231.1">
    <property type="nucleotide sequence ID" value="NZ_CP073013.1"/>
</dbReference>
<proteinExistence type="predicted"/>
<organism evidence="1 2">
    <name type="scientific">Marinomonas profundi</name>
    <dbReference type="NCBI Taxonomy" id="2726122"/>
    <lineage>
        <taxon>Bacteria</taxon>
        <taxon>Pseudomonadati</taxon>
        <taxon>Pseudomonadota</taxon>
        <taxon>Gammaproteobacteria</taxon>
        <taxon>Oceanospirillales</taxon>
        <taxon>Oceanospirillaceae</taxon>
        <taxon>Marinomonas</taxon>
    </lineage>
</organism>
<keyword evidence="2" id="KW-1185">Reference proteome</keyword>
<sequence>MLVVSLMVCLQHSAMRFKTRKKLASLSAQQLADIGMTKERQKMELAQASVKGFVVDLLAFFKK</sequence>
<comment type="caution">
    <text evidence="1">The sequence shown here is derived from an EMBL/GenBank/DDBJ whole genome shotgun (WGS) entry which is preliminary data.</text>
</comment>
<dbReference type="AlphaFoldDB" id="A0A847R3D2"/>
<evidence type="ECO:0000313" key="2">
    <source>
        <dbReference type="Proteomes" id="UP000586067"/>
    </source>
</evidence>